<evidence type="ECO:0000256" key="2">
    <source>
        <dbReference type="ARBA" id="ARBA00022679"/>
    </source>
</evidence>
<evidence type="ECO:0000256" key="10">
    <source>
        <dbReference type="ARBA" id="ARBA00039095"/>
    </source>
</evidence>
<evidence type="ECO:0000259" key="13">
    <source>
        <dbReference type="Pfam" id="PF07005"/>
    </source>
</evidence>
<accession>A0A939EQM7</accession>
<comment type="caution">
    <text evidence="15">The sequence shown here is derived from an EMBL/GenBank/DDBJ whole genome shotgun (WGS) entry which is preliminary data.</text>
</comment>
<reference evidence="15" key="1">
    <citation type="submission" date="2021-03" db="EMBL/GenBank/DDBJ databases">
        <title>Roseibium sp. CAU 1637 isolated from Incheon.</title>
        <authorList>
            <person name="Kim W."/>
        </authorList>
    </citation>
    <scope>NUCLEOTIDE SEQUENCE</scope>
    <source>
        <strain evidence="15">CAU 1637</strain>
    </source>
</reference>
<keyword evidence="4 15" id="KW-0418">Kinase</keyword>
<evidence type="ECO:0000256" key="3">
    <source>
        <dbReference type="ARBA" id="ARBA00022741"/>
    </source>
</evidence>
<evidence type="ECO:0000256" key="9">
    <source>
        <dbReference type="ARBA" id="ARBA00037335"/>
    </source>
</evidence>
<dbReference type="Pfam" id="PF07005">
    <property type="entry name" value="SBD_N"/>
    <property type="match status" value="1"/>
</dbReference>
<dbReference type="Pfam" id="PF17042">
    <property type="entry name" value="NBD_C"/>
    <property type="match status" value="1"/>
</dbReference>
<evidence type="ECO:0000313" key="16">
    <source>
        <dbReference type="Proteomes" id="UP000664779"/>
    </source>
</evidence>
<dbReference type="SUPFAM" id="SSF142764">
    <property type="entry name" value="YgbK-like"/>
    <property type="match status" value="1"/>
</dbReference>
<evidence type="ECO:0000256" key="8">
    <source>
        <dbReference type="ARBA" id="ARBA00036346"/>
    </source>
</evidence>
<organism evidence="15 16">
    <name type="scientific">Roseibium limicola</name>
    <dbReference type="NCBI Taxonomy" id="2816037"/>
    <lineage>
        <taxon>Bacteria</taxon>
        <taxon>Pseudomonadati</taxon>
        <taxon>Pseudomonadota</taxon>
        <taxon>Alphaproteobacteria</taxon>
        <taxon>Hyphomicrobiales</taxon>
        <taxon>Stappiaceae</taxon>
        <taxon>Roseibium</taxon>
    </lineage>
</organism>
<keyword evidence="5" id="KW-0067">ATP-binding</keyword>
<dbReference type="InterPro" id="IPR031475">
    <property type="entry name" value="NBD_C"/>
</dbReference>
<dbReference type="InterPro" id="IPR037051">
    <property type="entry name" value="4-carb_acid_sugar_kinase_N_sf"/>
</dbReference>
<dbReference type="InterPro" id="IPR042213">
    <property type="entry name" value="NBD_C_sf"/>
</dbReference>
<dbReference type="GO" id="GO:0005524">
    <property type="term" value="F:ATP binding"/>
    <property type="evidence" value="ECO:0007669"/>
    <property type="project" value="UniProtKB-KW"/>
</dbReference>
<evidence type="ECO:0000256" key="5">
    <source>
        <dbReference type="ARBA" id="ARBA00022840"/>
    </source>
</evidence>
<dbReference type="EC" id="2.7.1.217" evidence="10"/>
<feature type="domain" description="Four-carbon acid sugar kinase nucleotide binding" evidence="14">
    <location>
        <begin position="249"/>
        <end position="403"/>
    </location>
</feature>
<feature type="domain" description="Four-carbon acid sugar kinase N-terminal" evidence="13">
    <location>
        <begin position="3"/>
        <end position="226"/>
    </location>
</feature>
<keyword evidence="16" id="KW-1185">Reference proteome</keyword>
<dbReference type="Proteomes" id="UP000664779">
    <property type="component" value="Unassembled WGS sequence"/>
</dbReference>
<dbReference type="InterPro" id="IPR010737">
    <property type="entry name" value="4-carb_acid_sugar_kinase_N"/>
</dbReference>
<comment type="function">
    <text evidence="9">Catalyzes the ATP-dependent phosphorylation of 3-oxo-tetronate to 3-oxo-tetronate 4-phosphate.</text>
</comment>
<evidence type="ECO:0000256" key="11">
    <source>
        <dbReference type="ARBA" id="ARBA00039461"/>
    </source>
</evidence>
<gene>
    <name evidence="15" type="ORF">J0X15_13825</name>
</gene>
<evidence type="ECO:0000259" key="14">
    <source>
        <dbReference type="Pfam" id="PF17042"/>
    </source>
</evidence>
<comment type="catalytic activity">
    <reaction evidence="7">
        <text>3-dehydro-L-erythronate + ATP = 3-dehydro-4-O-phospho-L-erythronate + ADP + H(+)</text>
        <dbReference type="Rhea" id="RHEA:52552"/>
        <dbReference type="ChEBI" id="CHEBI:15378"/>
        <dbReference type="ChEBI" id="CHEBI:30616"/>
        <dbReference type="ChEBI" id="CHEBI:136592"/>
        <dbReference type="ChEBI" id="CHEBI:136670"/>
        <dbReference type="ChEBI" id="CHEBI:456216"/>
        <dbReference type="EC" id="2.7.1.217"/>
    </reaction>
</comment>
<evidence type="ECO:0000256" key="1">
    <source>
        <dbReference type="ARBA" id="ARBA00005715"/>
    </source>
</evidence>
<evidence type="ECO:0000313" key="15">
    <source>
        <dbReference type="EMBL" id="MBO0346307.1"/>
    </source>
</evidence>
<name>A0A939EQM7_9HYPH</name>
<evidence type="ECO:0000256" key="4">
    <source>
        <dbReference type="ARBA" id="ARBA00022777"/>
    </source>
</evidence>
<dbReference type="Gene3D" id="3.40.50.10840">
    <property type="entry name" value="Putative sugar-binding, N-terminal domain"/>
    <property type="match status" value="1"/>
</dbReference>
<keyword evidence="6" id="KW-0119">Carbohydrate metabolism</keyword>
<keyword evidence="3" id="KW-0547">Nucleotide-binding</keyword>
<dbReference type="RefSeq" id="WP_206941874.1">
    <property type="nucleotide sequence ID" value="NZ_JAFLNF010000006.1"/>
</dbReference>
<protein>
    <recommendedName>
        <fullName evidence="11">3-oxo-tetronate kinase</fullName>
        <ecNumber evidence="10">2.7.1.217</ecNumber>
    </recommendedName>
    <alternativeName>
        <fullName evidence="12">3-dehydrotetronate 4-kinase</fullName>
    </alternativeName>
</protein>
<dbReference type="Gene3D" id="3.40.980.20">
    <property type="entry name" value="Four-carbon acid sugar kinase, nucleotide binding domain"/>
    <property type="match status" value="1"/>
</dbReference>
<dbReference type="GO" id="GO:0016301">
    <property type="term" value="F:kinase activity"/>
    <property type="evidence" value="ECO:0007669"/>
    <property type="project" value="UniProtKB-KW"/>
</dbReference>
<dbReference type="NCBIfam" id="NF043035">
    <property type="entry name" value="OxoTetrKin"/>
    <property type="match status" value="1"/>
</dbReference>
<evidence type="ECO:0000256" key="12">
    <source>
        <dbReference type="ARBA" id="ARBA00041377"/>
    </source>
</evidence>
<dbReference type="InterPro" id="IPR050007">
    <property type="entry name" value="OtnK"/>
</dbReference>
<keyword evidence="2" id="KW-0808">Transferase</keyword>
<sequence length="413" mass="42699">MKLGAIGDDFTGSSDLGLTLARGGLKTVQYVGVPSQPAAADVEAGIVALKSRSLPADEAIAQSLSALNWLKEQGCTQFLFKYCSTFDSTPDGNIGPVTEALINALETSDPVIVCPAFPTTGRTVYQGHLFVMDRLLSESGMENHPLTPMTDPDLRRFLGLQTQSPIGHLSHAEITAGNARDGLLREAAGGRQIVVCDAIADQDLVQLGKAAKDFALITGGSGIALGLPDVHGAQPGDQDKWPGVKGPVLAISGSCSTATRDQIAAHKVTGGSQCKVLVDDILSGAVTVETTLDWAQGAASMPLVYSSDDPAAVKVAQARFGREKSATAIEGFFAELARGAIKRGFTRIISAGGETSGAVVEAVGAEALRIGPMIDPGVPAVQVEGRDLALALKSGNFGAEDFFFKAAAILEGA</sequence>
<dbReference type="EMBL" id="JAFLNF010000006">
    <property type="protein sequence ID" value="MBO0346307.1"/>
    <property type="molecule type" value="Genomic_DNA"/>
</dbReference>
<evidence type="ECO:0000256" key="6">
    <source>
        <dbReference type="ARBA" id="ARBA00023277"/>
    </source>
</evidence>
<comment type="similarity">
    <text evidence="1">Belongs to the four-carbon acid sugar kinase family.</text>
</comment>
<comment type="catalytic activity">
    <reaction evidence="8">
        <text>3-dehydro-D-erythronate + ATP = 3-dehydro-4-O-phospho-D-erythronate + ADP + H(+)</text>
        <dbReference type="Rhea" id="RHEA:52556"/>
        <dbReference type="ChEBI" id="CHEBI:15378"/>
        <dbReference type="ChEBI" id="CHEBI:30616"/>
        <dbReference type="ChEBI" id="CHEBI:57958"/>
        <dbReference type="ChEBI" id="CHEBI:136593"/>
        <dbReference type="ChEBI" id="CHEBI:456216"/>
        <dbReference type="EC" id="2.7.1.217"/>
    </reaction>
</comment>
<evidence type="ECO:0000256" key="7">
    <source>
        <dbReference type="ARBA" id="ARBA00035898"/>
    </source>
</evidence>
<proteinExistence type="inferred from homology"/>
<dbReference type="AlphaFoldDB" id="A0A939EQM7"/>